<protein>
    <submittedName>
        <fullName evidence="1">Uncharacterized protein</fullName>
    </submittedName>
</protein>
<proteinExistence type="predicted"/>
<accession>A0A6M8UFI9</accession>
<keyword evidence="1" id="KW-0614">Plasmid</keyword>
<dbReference type="Proteomes" id="UP000505325">
    <property type="component" value="Plasmid pPD-1"/>
</dbReference>
<sequence length="86" mass="9898">MTTEVSIITNTDSYVKRLTEENAPVKHQVRVQRGVISARDIDPAQRARGRNIARCCKRNQRVRVPAMRGSEWDHLLRTLELKRACA</sequence>
<geneLocation type="plasmid" evidence="2">
    <name>ppd-1</name>
</geneLocation>
<organism evidence="1 2">
    <name type="scientific">Paramixta manurensis</name>
    <dbReference type="NCBI Taxonomy" id="2740817"/>
    <lineage>
        <taxon>Bacteria</taxon>
        <taxon>Pseudomonadati</taxon>
        <taxon>Pseudomonadota</taxon>
        <taxon>Gammaproteobacteria</taxon>
        <taxon>Enterobacterales</taxon>
        <taxon>Erwiniaceae</taxon>
        <taxon>Paramixta</taxon>
    </lineage>
</organism>
<dbReference type="EMBL" id="CP054213">
    <property type="protein sequence ID" value="QKJ89325.1"/>
    <property type="molecule type" value="Genomic_DNA"/>
</dbReference>
<dbReference type="AlphaFoldDB" id="A0A6M8UFI9"/>
<name>A0A6M8UFI9_9GAMM</name>
<gene>
    <name evidence="1" type="ORF">PMPD1_4427</name>
</gene>
<evidence type="ECO:0000313" key="1">
    <source>
        <dbReference type="EMBL" id="QKJ89325.1"/>
    </source>
</evidence>
<reference evidence="1 2" key="1">
    <citation type="submission" date="2020-06" db="EMBL/GenBank/DDBJ databases">
        <title>Genome sequence of Paramixta manurensis strain PD-1.</title>
        <authorList>
            <person name="Lee C.W."/>
            <person name="Kim J."/>
        </authorList>
    </citation>
    <scope>NUCLEOTIDE SEQUENCE [LARGE SCALE GENOMIC DNA]</scope>
    <source>
        <strain evidence="1 2">PD-1</strain>
        <plasmid evidence="2">ppd-1</plasmid>
    </source>
</reference>
<dbReference type="RefSeq" id="WP_173636381.1">
    <property type="nucleotide sequence ID" value="NZ_CP054213.1"/>
</dbReference>
<evidence type="ECO:0000313" key="2">
    <source>
        <dbReference type="Proteomes" id="UP000505325"/>
    </source>
</evidence>
<dbReference type="KEGG" id="pmak:PMPD1_4427"/>
<keyword evidence="2" id="KW-1185">Reference proteome</keyword>